<dbReference type="Proteomes" id="UP000177171">
    <property type="component" value="Unassembled WGS sequence"/>
</dbReference>
<reference evidence="1 2" key="1">
    <citation type="journal article" date="2016" name="Nat. Commun.">
        <title>Thousands of microbial genomes shed light on interconnected biogeochemical processes in an aquifer system.</title>
        <authorList>
            <person name="Anantharaman K."/>
            <person name="Brown C.T."/>
            <person name="Hug L.A."/>
            <person name="Sharon I."/>
            <person name="Castelle C.J."/>
            <person name="Probst A.J."/>
            <person name="Thomas B.C."/>
            <person name="Singh A."/>
            <person name="Wilkins M.J."/>
            <person name="Karaoz U."/>
            <person name="Brodie E.L."/>
            <person name="Williams K.H."/>
            <person name="Hubbard S.S."/>
            <person name="Banfield J.F."/>
        </authorList>
    </citation>
    <scope>NUCLEOTIDE SEQUENCE [LARGE SCALE GENOMIC DNA]</scope>
</reference>
<proteinExistence type="predicted"/>
<comment type="caution">
    <text evidence="1">The sequence shown here is derived from an EMBL/GenBank/DDBJ whole genome shotgun (WGS) entry which is preliminary data.</text>
</comment>
<protein>
    <submittedName>
        <fullName evidence="1">Uncharacterized protein</fullName>
    </submittedName>
</protein>
<sequence length="113" mass="13265">MVITAIIKRLKIILSNHFSPIFYSNFLCHFGCGGGAPFEPGNKQTKKERRRQMYWSDFLILEHRKWNLMSGSIQGLENLENPAWWPGKPEKYFPELLGIELWGINRMFGRMFG</sequence>
<evidence type="ECO:0000313" key="1">
    <source>
        <dbReference type="EMBL" id="OHA14155.1"/>
    </source>
</evidence>
<evidence type="ECO:0000313" key="2">
    <source>
        <dbReference type="Proteomes" id="UP000177171"/>
    </source>
</evidence>
<accession>A0A1G2LR86</accession>
<dbReference type="EMBL" id="MHQY01000013">
    <property type="protein sequence ID" value="OHA14155.1"/>
    <property type="molecule type" value="Genomic_DNA"/>
</dbReference>
<gene>
    <name evidence="1" type="ORF">A3G49_02855</name>
</gene>
<dbReference type="AlphaFoldDB" id="A0A1G2LR86"/>
<organism evidence="1 2">
    <name type="scientific">Candidatus Sungbacteria bacterium RIFCSPLOWO2_12_FULL_41_11</name>
    <dbReference type="NCBI Taxonomy" id="1802286"/>
    <lineage>
        <taxon>Bacteria</taxon>
        <taxon>Candidatus Sungiibacteriota</taxon>
    </lineage>
</organism>
<name>A0A1G2LR86_9BACT</name>